<proteinExistence type="predicted"/>
<dbReference type="PATRIC" id="fig|1354255.3.peg.2587"/>
<comment type="caution">
    <text evidence="3">The sequence shown here is derived from an EMBL/GenBank/DDBJ whole genome shotgun (WGS) entry which is preliminary data.</text>
</comment>
<sequence length="317" mass="34808">MLEVDETQHVNAGEMLFEELLLATSSVSIATDEEVVEGQEDVALDALLPELPDEQVEQMAQQFLATLVNRDVPMLMTAPVVLPAAEQLVARPLNVQVQADKTEPASMDMQTTAHAPDAHLRHVRVASTEPAEVVVPKKSFTPVTAETLRLAGLNTAPAANIPVISAGQPQAQVNAPMRVDGSGQPLSTQLQHALGERLNLQINNQIQHATIRLDPPDMGRIEIVVQIEAGRIQVQINAGQSDVYRALQQVSNELRQALTEQHFVDVDVRLSNQNQQQQPGQRQHHAGRENELILANEQPDNTHETRSRDDKSILMTV</sequence>
<dbReference type="InterPro" id="IPR052563">
    <property type="entry name" value="FliK"/>
</dbReference>
<name>A0A1B7HM18_9ENTR</name>
<dbReference type="Pfam" id="PF02120">
    <property type="entry name" value="Flg_hook"/>
    <property type="match status" value="1"/>
</dbReference>
<keyword evidence="4" id="KW-1185">Reference proteome</keyword>
<evidence type="ECO:0000313" key="3">
    <source>
        <dbReference type="EMBL" id="OAT16692.1"/>
    </source>
</evidence>
<feature type="domain" description="Flagellar hook-length control protein-like C-terminal" evidence="2">
    <location>
        <begin position="196"/>
        <end position="278"/>
    </location>
</feature>
<dbReference type="Gene3D" id="3.30.750.140">
    <property type="match status" value="1"/>
</dbReference>
<dbReference type="CDD" id="cd17470">
    <property type="entry name" value="T3SS_Flik_C"/>
    <property type="match status" value="1"/>
</dbReference>
<accession>A0A1B7HM18</accession>
<keyword evidence="3" id="KW-0966">Cell projection</keyword>
<dbReference type="PANTHER" id="PTHR37533">
    <property type="entry name" value="FLAGELLAR HOOK-LENGTH CONTROL PROTEIN"/>
    <property type="match status" value="1"/>
</dbReference>
<dbReference type="InterPro" id="IPR038610">
    <property type="entry name" value="FliK-like_C_sf"/>
</dbReference>
<feature type="region of interest" description="Disordered" evidence="1">
    <location>
        <begin position="294"/>
        <end position="317"/>
    </location>
</feature>
<feature type="compositionally biased region" description="Basic and acidic residues" evidence="1">
    <location>
        <begin position="300"/>
        <end position="317"/>
    </location>
</feature>
<keyword evidence="3" id="KW-0282">Flagellum</keyword>
<evidence type="ECO:0000259" key="2">
    <source>
        <dbReference type="Pfam" id="PF02120"/>
    </source>
</evidence>
<keyword evidence="3" id="KW-0969">Cilium</keyword>
<dbReference type="EMBL" id="LXEO01000037">
    <property type="protein sequence ID" value="OAT16692.1"/>
    <property type="molecule type" value="Genomic_DNA"/>
</dbReference>
<reference evidence="3 4" key="1">
    <citation type="submission" date="2016-04" db="EMBL/GenBank/DDBJ databases">
        <title>ATOL: Assembling a taxonomically balanced genome-scale reconstruction of the evolutionary history of the Enterobacteriaceae.</title>
        <authorList>
            <person name="Plunkett G.III."/>
            <person name="Neeno-Eckwall E.C."/>
            <person name="Glasner J.D."/>
            <person name="Perna N.T."/>
        </authorList>
    </citation>
    <scope>NUCLEOTIDE SEQUENCE [LARGE SCALE GENOMIC DNA]</scope>
    <source>
        <strain evidence="3 4">ATCC 51607</strain>
    </source>
</reference>
<gene>
    <name evidence="3" type="ORF">M979_2511</name>
</gene>
<dbReference type="Proteomes" id="UP000078286">
    <property type="component" value="Unassembled WGS sequence"/>
</dbReference>
<protein>
    <submittedName>
        <fullName evidence="3">FliK family flagellar hook-length control protein</fullName>
    </submittedName>
</protein>
<evidence type="ECO:0000256" key="1">
    <source>
        <dbReference type="SAM" id="MobiDB-lite"/>
    </source>
</evidence>
<dbReference type="PANTHER" id="PTHR37533:SF2">
    <property type="entry name" value="FLAGELLAR HOOK-LENGTH CONTROL PROTEIN"/>
    <property type="match status" value="1"/>
</dbReference>
<dbReference type="AlphaFoldDB" id="A0A1B7HM18"/>
<evidence type="ECO:0000313" key="4">
    <source>
        <dbReference type="Proteomes" id="UP000078286"/>
    </source>
</evidence>
<dbReference type="InterPro" id="IPR021136">
    <property type="entry name" value="Flagellar_hook_control-like_C"/>
</dbReference>
<organism evidence="3 4">
    <name type="scientific">Buttiauxella noackiae ATCC 51607</name>
    <dbReference type="NCBI Taxonomy" id="1354255"/>
    <lineage>
        <taxon>Bacteria</taxon>
        <taxon>Pseudomonadati</taxon>
        <taxon>Pseudomonadota</taxon>
        <taxon>Gammaproteobacteria</taxon>
        <taxon>Enterobacterales</taxon>
        <taxon>Enterobacteriaceae</taxon>
        <taxon>Buttiauxella</taxon>
    </lineage>
</organism>